<accession>A0ABP8RYP5</accession>
<reference evidence="2" key="1">
    <citation type="journal article" date="2019" name="Int. J. Syst. Evol. Microbiol.">
        <title>The Global Catalogue of Microorganisms (GCM) 10K type strain sequencing project: providing services to taxonomists for standard genome sequencing and annotation.</title>
        <authorList>
            <consortium name="The Broad Institute Genomics Platform"/>
            <consortium name="The Broad Institute Genome Sequencing Center for Infectious Disease"/>
            <person name="Wu L."/>
            <person name="Ma J."/>
        </authorList>
    </citation>
    <scope>NUCLEOTIDE SEQUENCE [LARGE SCALE GENOMIC DNA]</scope>
    <source>
        <strain evidence="2">JCM 17906</strain>
    </source>
</reference>
<sequence>MIGSVENRVVAVPLIGDGFIAALSDLVEVLLALEGTDPTDAQVPLSPFLVDGSGLGALNRIAGVLVPTQTTTPGPRLLDYRGRALPPVVFVKVLTSDLQLLGHLVQALGLAHLRGAPRVESLLAEIASVSWARPSTTADLIAAFARLHGLLDLAWTDDTAALFEELQAAVAGCAVVELRPDTEECYRRLSRRLSGMWGARSPHQQICGGDVGEEYR</sequence>
<name>A0ABP8RYP5_9PSEU</name>
<proteinExistence type="predicted"/>
<dbReference type="RefSeq" id="WP_345424411.1">
    <property type="nucleotide sequence ID" value="NZ_BAABGT010000086.1"/>
</dbReference>
<evidence type="ECO:0000313" key="1">
    <source>
        <dbReference type="EMBL" id="GAA4554843.1"/>
    </source>
</evidence>
<dbReference type="Proteomes" id="UP001501598">
    <property type="component" value="Unassembled WGS sequence"/>
</dbReference>
<keyword evidence="2" id="KW-1185">Reference proteome</keyword>
<dbReference type="EMBL" id="BAABGT010000086">
    <property type="protein sequence ID" value="GAA4554843.1"/>
    <property type="molecule type" value="Genomic_DNA"/>
</dbReference>
<comment type="caution">
    <text evidence="1">The sequence shown here is derived from an EMBL/GenBank/DDBJ whole genome shotgun (WGS) entry which is preliminary data.</text>
</comment>
<organism evidence="1 2">
    <name type="scientific">Pseudonocardia xishanensis</name>
    <dbReference type="NCBI Taxonomy" id="630995"/>
    <lineage>
        <taxon>Bacteria</taxon>
        <taxon>Bacillati</taxon>
        <taxon>Actinomycetota</taxon>
        <taxon>Actinomycetes</taxon>
        <taxon>Pseudonocardiales</taxon>
        <taxon>Pseudonocardiaceae</taxon>
        <taxon>Pseudonocardia</taxon>
    </lineage>
</organism>
<gene>
    <name evidence="1" type="ORF">GCM10023175_53820</name>
</gene>
<evidence type="ECO:0000313" key="2">
    <source>
        <dbReference type="Proteomes" id="UP001501598"/>
    </source>
</evidence>
<protein>
    <submittedName>
        <fullName evidence="1">Uncharacterized protein</fullName>
    </submittedName>
</protein>